<reference evidence="2 3" key="1">
    <citation type="submission" date="2016-11" db="EMBL/GenBank/DDBJ databases">
        <title>Gramella sp. LPB0144 isolated from marine environment.</title>
        <authorList>
            <person name="Kim E."/>
            <person name="Yi H."/>
        </authorList>
    </citation>
    <scope>NUCLEOTIDE SEQUENCE [LARGE SCALE GENOMIC DNA]</scope>
    <source>
        <strain evidence="2 3">LPB0144</strain>
    </source>
</reference>
<evidence type="ECO:0008006" key="4">
    <source>
        <dbReference type="Google" id="ProtNLM"/>
    </source>
</evidence>
<protein>
    <recommendedName>
        <fullName evidence="4">DUF998 domain-containing protein</fullName>
    </recommendedName>
</protein>
<feature type="transmembrane region" description="Helical" evidence="1">
    <location>
        <begin position="82"/>
        <end position="105"/>
    </location>
</feature>
<feature type="transmembrane region" description="Helical" evidence="1">
    <location>
        <begin position="146"/>
        <end position="165"/>
    </location>
</feature>
<organism evidence="2 3">
    <name type="scientific">Christiangramia salexigens</name>
    <dbReference type="NCBI Taxonomy" id="1913577"/>
    <lineage>
        <taxon>Bacteria</taxon>
        <taxon>Pseudomonadati</taxon>
        <taxon>Bacteroidota</taxon>
        <taxon>Flavobacteriia</taxon>
        <taxon>Flavobacteriales</taxon>
        <taxon>Flavobacteriaceae</taxon>
        <taxon>Christiangramia</taxon>
    </lineage>
</organism>
<dbReference type="OrthoDB" id="581705at2"/>
<dbReference type="Proteomes" id="UP000182510">
    <property type="component" value="Chromosome"/>
</dbReference>
<feature type="transmembrane region" description="Helical" evidence="1">
    <location>
        <begin position="12"/>
        <end position="32"/>
    </location>
</feature>
<feature type="transmembrane region" description="Helical" evidence="1">
    <location>
        <begin position="52"/>
        <end position="75"/>
    </location>
</feature>
<dbReference type="KEGG" id="grl:LPB144_05340"/>
<proteinExistence type="predicted"/>
<name>A0A1L3J436_9FLAO</name>
<dbReference type="AlphaFoldDB" id="A0A1L3J436"/>
<sequence>MKKSLIYKICGILGILGCVGVLAGDIIGIALHEAHDPISDTISMLAIGKYGWIQDYGLDLLAVGYMALAIGLYNWKSTGTKWIISLIILAIIGIDLVIIAEHNQYAGRPGYTIHRKLVYLLAGLFLALNFLIYKDLSSLKPCLKKFSLYIGFLWLIFAPFFPLIPDGWDGAYERLACTLLVIWPGVVSFHLIRTADKED</sequence>
<keyword evidence="1" id="KW-0812">Transmembrane</keyword>
<dbReference type="RefSeq" id="WP_072552522.1">
    <property type="nucleotide sequence ID" value="NZ_CP018153.1"/>
</dbReference>
<dbReference type="STRING" id="1913577.LPB144_05340"/>
<feature type="transmembrane region" description="Helical" evidence="1">
    <location>
        <begin position="117"/>
        <end position="134"/>
    </location>
</feature>
<evidence type="ECO:0000313" key="2">
    <source>
        <dbReference type="EMBL" id="APG59872.1"/>
    </source>
</evidence>
<evidence type="ECO:0000256" key="1">
    <source>
        <dbReference type="SAM" id="Phobius"/>
    </source>
</evidence>
<keyword evidence="1" id="KW-0472">Membrane</keyword>
<keyword evidence="3" id="KW-1185">Reference proteome</keyword>
<accession>A0A1L3J436</accession>
<feature type="transmembrane region" description="Helical" evidence="1">
    <location>
        <begin position="171"/>
        <end position="192"/>
    </location>
</feature>
<dbReference type="EMBL" id="CP018153">
    <property type="protein sequence ID" value="APG59872.1"/>
    <property type="molecule type" value="Genomic_DNA"/>
</dbReference>
<keyword evidence="1" id="KW-1133">Transmembrane helix</keyword>
<gene>
    <name evidence="2" type="ORF">LPB144_05340</name>
</gene>
<dbReference type="Pfam" id="PF06197">
    <property type="entry name" value="DUF998"/>
    <property type="match status" value="1"/>
</dbReference>
<dbReference type="InterPro" id="IPR009339">
    <property type="entry name" value="DUF998"/>
</dbReference>
<evidence type="ECO:0000313" key="3">
    <source>
        <dbReference type="Proteomes" id="UP000182510"/>
    </source>
</evidence>